<dbReference type="AlphaFoldDB" id="A0AA96JFL5"/>
<proteinExistence type="predicted"/>
<name>A0AA96JFL5_9MICO</name>
<dbReference type="RefSeq" id="WP_313542874.1">
    <property type="nucleotide sequence ID" value="NZ_CP134880.1"/>
</dbReference>
<feature type="transmembrane region" description="Helical" evidence="1">
    <location>
        <begin position="27"/>
        <end position="60"/>
    </location>
</feature>
<accession>A0AA96JFL5</accession>
<evidence type="ECO:0000313" key="2">
    <source>
        <dbReference type="EMBL" id="WNM26969.1"/>
    </source>
</evidence>
<organism evidence="2">
    <name type="scientific">Demequina capsici</name>
    <dbReference type="NCBI Taxonomy" id="3075620"/>
    <lineage>
        <taxon>Bacteria</taxon>
        <taxon>Bacillati</taxon>
        <taxon>Actinomycetota</taxon>
        <taxon>Actinomycetes</taxon>
        <taxon>Micrococcales</taxon>
        <taxon>Demequinaceae</taxon>
        <taxon>Demequina</taxon>
    </lineage>
</organism>
<dbReference type="Proteomes" id="UP001303408">
    <property type="component" value="Chromosome"/>
</dbReference>
<reference evidence="2" key="1">
    <citation type="submission" date="2023-09" db="EMBL/GenBank/DDBJ databases">
        <title>Demequina sp. a novel bacteria isolated from Capsicum annuum.</title>
        <authorList>
            <person name="Humaira Z."/>
            <person name="Lee J."/>
            <person name="Cho D."/>
        </authorList>
    </citation>
    <scope>NUCLEOTIDE SEQUENCE</scope>
    <source>
        <strain evidence="2">PMTSA13</strain>
    </source>
</reference>
<gene>
    <name evidence="2" type="ORF">RN607_12290</name>
</gene>
<sequence>MTSTTVFIVAAALLSAAAFLPRRWWGWAWGVTAVAGSAAILVAGGAMVSPLAVAVCAIMVSSTYAWRRRQEPQAPAAAS</sequence>
<keyword evidence="1" id="KW-0812">Transmembrane</keyword>
<dbReference type="EMBL" id="CP134880">
    <property type="protein sequence ID" value="WNM26969.1"/>
    <property type="molecule type" value="Genomic_DNA"/>
</dbReference>
<protein>
    <submittedName>
        <fullName evidence="2">Uncharacterized protein</fullName>
    </submittedName>
</protein>
<keyword evidence="1" id="KW-0472">Membrane</keyword>
<dbReference type="KEGG" id="dcp:RN607_12290"/>
<keyword evidence="1" id="KW-1133">Transmembrane helix</keyword>
<evidence type="ECO:0000256" key="1">
    <source>
        <dbReference type="SAM" id="Phobius"/>
    </source>
</evidence>